<organism evidence="3 5">
    <name type="scientific">Eisenbergiella massiliensis</name>
    <dbReference type="NCBI Taxonomy" id="1720294"/>
    <lineage>
        <taxon>Bacteria</taxon>
        <taxon>Bacillati</taxon>
        <taxon>Bacillota</taxon>
        <taxon>Clostridia</taxon>
        <taxon>Lachnospirales</taxon>
        <taxon>Lachnospiraceae</taxon>
        <taxon>Eisenbergiella</taxon>
    </lineage>
</organism>
<dbReference type="Gene3D" id="3.40.50.1110">
    <property type="entry name" value="SGNH hydrolase"/>
    <property type="match status" value="1"/>
</dbReference>
<dbReference type="Proteomes" id="UP000260812">
    <property type="component" value="Unassembled WGS sequence"/>
</dbReference>
<evidence type="ECO:0000256" key="1">
    <source>
        <dbReference type="ARBA" id="ARBA00022801"/>
    </source>
</evidence>
<comment type="caution">
    <text evidence="3">The sequence shown here is derived from an EMBL/GenBank/DDBJ whole genome shotgun (WGS) entry which is preliminary data.</text>
</comment>
<protein>
    <recommendedName>
        <fullName evidence="2">Sialate O-acetylesterase domain-containing protein</fullName>
    </recommendedName>
</protein>
<dbReference type="InterPro" id="IPR005181">
    <property type="entry name" value="SASA"/>
</dbReference>
<evidence type="ECO:0000259" key="2">
    <source>
        <dbReference type="Pfam" id="PF03629"/>
    </source>
</evidence>
<name>A0A3E3HUL6_9FIRM</name>
<dbReference type="Pfam" id="PF03629">
    <property type="entry name" value="SASA"/>
    <property type="match status" value="2"/>
</dbReference>
<dbReference type="SUPFAM" id="SSF52266">
    <property type="entry name" value="SGNH hydrolase"/>
    <property type="match status" value="1"/>
</dbReference>
<dbReference type="InterPro" id="IPR036514">
    <property type="entry name" value="SGNH_hydro_sf"/>
</dbReference>
<dbReference type="GeneID" id="97990795"/>
<evidence type="ECO:0000313" key="4">
    <source>
        <dbReference type="EMBL" id="RGE69113.1"/>
    </source>
</evidence>
<accession>A0A3E3HUL6</accession>
<feature type="domain" description="Sialate O-acetylesterase" evidence="2">
    <location>
        <begin position="85"/>
        <end position="192"/>
    </location>
</feature>
<dbReference type="InterPro" id="IPR039329">
    <property type="entry name" value="SIAE"/>
</dbReference>
<feature type="domain" description="Sialate O-acetylesterase" evidence="2">
    <location>
        <begin position="261"/>
        <end position="390"/>
    </location>
</feature>
<gene>
    <name evidence="4" type="ORF">DWY69_18685</name>
    <name evidence="3" type="ORF">DXC51_29075</name>
</gene>
<reference evidence="3 6" key="1">
    <citation type="submission" date="2018-08" db="EMBL/GenBank/DDBJ databases">
        <title>A genome reference for cultivated species of the human gut microbiota.</title>
        <authorList>
            <person name="Zou Y."/>
            <person name="Xue W."/>
            <person name="Luo G."/>
        </authorList>
    </citation>
    <scope>NUCLEOTIDE SEQUENCE [LARGE SCALE GENOMIC DNA]</scope>
    <source>
        <strain evidence="4 6">AF26-4BH</strain>
        <strain evidence="3">TF05-5AC</strain>
    </source>
</reference>
<dbReference type="AlphaFoldDB" id="A0A3E3HUL6"/>
<keyword evidence="5" id="KW-1185">Reference proteome</keyword>
<dbReference type="PANTHER" id="PTHR22901:SF0">
    <property type="entry name" value="SIALATE O-ACETYLESTERASE"/>
    <property type="match status" value="1"/>
</dbReference>
<keyword evidence="1" id="KW-0378">Hydrolase</keyword>
<dbReference type="OrthoDB" id="9795554at2"/>
<dbReference type="Proteomes" id="UP000261166">
    <property type="component" value="Unassembled WGS sequence"/>
</dbReference>
<dbReference type="RefSeq" id="WP_117531213.1">
    <property type="nucleotide sequence ID" value="NZ_JBKUNB010000033.1"/>
</dbReference>
<dbReference type="EMBL" id="QVLU01000018">
    <property type="protein sequence ID" value="RGE69113.1"/>
    <property type="molecule type" value="Genomic_DNA"/>
</dbReference>
<evidence type="ECO:0000313" key="5">
    <source>
        <dbReference type="Proteomes" id="UP000260812"/>
    </source>
</evidence>
<dbReference type="GO" id="GO:0005975">
    <property type="term" value="P:carbohydrate metabolic process"/>
    <property type="evidence" value="ECO:0007669"/>
    <property type="project" value="TreeGrafter"/>
</dbReference>
<proteinExistence type="predicted"/>
<dbReference type="PANTHER" id="PTHR22901">
    <property type="entry name" value="SIALATE O-ACETYLESTERASE"/>
    <property type="match status" value="1"/>
</dbReference>
<dbReference type="EMBL" id="QVLV01000046">
    <property type="protein sequence ID" value="RGE55514.1"/>
    <property type="molecule type" value="Genomic_DNA"/>
</dbReference>
<dbReference type="GO" id="GO:0001681">
    <property type="term" value="F:sialate O-acetylesterase activity"/>
    <property type="evidence" value="ECO:0007669"/>
    <property type="project" value="InterPro"/>
</dbReference>
<evidence type="ECO:0000313" key="6">
    <source>
        <dbReference type="Proteomes" id="UP000261166"/>
    </source>
</evidence>
<evidence type="ECO:0000313" key="3">
    <source>
        <dbReference type="EMBL" id="RGE55514.1"/>
    </source>
</evidence>
<sequence length="521" mass="58880">MEQLKTGILFQDGCVLQRQKEIAVWGEGPEGEEVTVALAGSRAVCRVENGSWRCTLPPMEAAEGLRMEITCQKETLSIRDVSVGEVWIAGGQSNMEFFLCYDAQWEDMQCAAHENKNPRIHMFNVPRLAFPGHDKDVSECGYWFEEEDDAWPYFSAPGYSFARSLQPVLGVPVGIIGCNWGGTSASTWLEESWLKDAPLDVYLKEYEASVAGKDPEELKAASVKAFALEDSMEHRREWAGVMYGIGLEEQKEWMKRPAGPENPMGPYNVGRPGGLYHQMLEKIIPFSARGVLWYQGESDEGHAEIYDRLFTAMIRCWRKSFGQELPFLYVQLAPYGWWLGGTGEKYPELRRRQEMVGESVPGAYMASIMDLGMYEDIHPKHKKEVGERLALLARGKVYGEPVLCEPPALIGAERTQEGIALHFANTGIGLWEMEVQPENEAEAERPSPLTGPEQMKDGFVVSQEGRLLEIREIDLREDTMVLRTEPLSDAKCQVSFAWVPYIRVRFYNSADLPMKPFMCEV</sequence>